<reference evidence="7" key="2">
    <citation type="submission" date="2015-06" db="UniProtKB">
        <authorList>
            <consortium name="EnsemblPlants"/>
        </authorList>
    </citation>
    <scope>IDENTIFICATION</scope>
    <source>
        <strain evidence="7">DM1-3 516 R44</strain>
    </source>
</reference>
<keyword evidence="3" id="KW-0862">Zinc</keyword>
<keyword evidence="8" id="KW-1185">Reference proteome</keyword>
<evidence type="ECO:0000256" key="2">
    <source>
        <dbReference type="ARBA" id="ARBA00022771"/>
    </source>
</evidence>
<dbReference type="PANTHER" id="PTHR33304:SF41">
    <property type="entry name" value="ZINC FINGER PHD-TYPE DOMAIN-CONTAINING PROTEIN"/>
    <property type="match status" value="1"/>
</dbReference>
<dbReference type="HOGENOM" id="CLU_075433_0_0_1"/>
<keyword evidence="5" id="KW-0804">Transcription</keyword>
<keyword evidence="4" id="KW-0805">Transcription regulation</keyword>
<evidence type="ECO:0000256" key="1">
    <source>
        <dbReference type="ARBA" id="ARBA00022723"/>
    </source>
</evidence>
<dbReference type="Gramene" id="PGSC0003DMT400043201">
    <property type="protein sequence ID" value="PGSC0003DMT400043201"/>
    <property type="gene ID" value="PGSC0003DMG400016768"/>
</dbReference>
<evidence type="ECO:0000313" key="7">
    <source>
        <dbReference type="EnsemblPlants" id="PGSC0003DMT400043201"/>
    </source>
</evidence>
<evidence type="ECO:0000256" key="3">
    <source>
        <dbReference type="ARBA" id="ARBA00022833"/>
    </source>
</evidence>
<dbReference type="eggNOG" id="ENOG502S0JF">
    <property type="taxonomic scope" value="Eukaryota"/>
</dbReference>
<dbReference type="InterPro" id="IPR049914">
    <property type="entry name" value="PHD1-3/5-6"/>
</dbReference>
<proteinExistence type="predicted"/>
<evidence type="ECO:0000313" key="8">
    <source>
        <dbReference type="Proteomes" id="UP000011115"/>
    </source>
</evidence>
<dbReference type="AlphaFoldDB" id="M1BE89"/>
<dbReference type="InterPro" id="IPR056280">
    <property type="entry name" value="AIPP2-like_SPOC"/>
</dbReference>
<organism evidence="7 8">
    <name type="scientific">Solanum tuberosum</name>
    <name type="common">Potato</name>
    <dbReference type="NCBI Taxonomy" id="4113"/>
    <lineage>
        <taxon>Eukaryota</taxon>
        <taxon>Viridiplantae</taxon>
        <taxon>Streptophyta</taxon>
        <taxon>Embryophyta</taxon>
        <taxon>Tracheophyta</taxon>
        <taxon>Spermatophyta</taxon>
        <taxon>Magnoliopsida</taxon>
        <taxon>eudicotyledons</taxon>
        <taxon>Gunneridae</taxon>
        <taxon>Pentapetalae</taxon>
        <taxon>asterids</taxon>
        <taxon>lamiids</taxon>
        <taxon>Solanales</taxon>
        <taxon>Solanaceae</taxon>
        <taxon>Solanoideae</taxon>
        <taxon>Solaneae</taxon>
        <taxon>Solanum</taxon>
    </lineage>
</organism>
<evidence type="ECO:0000256" key="5">
    <source>
        <dbReference type="ARBA" id="ARBA00023163"/>
    </source>
</evidence>
<keyword evidence="2" id="KW-0863">Zinc-finger</keyword>
<evidence type="ECO:0000259" key="6">
    <source>
        <dbReference type="Pfam" id="PF23121"/>
    </source>
</evidence>
<evidence type="ECO:0000256" key="4">
    <source>
        <dbReference type="ARBA" id="ARBA00023015"/>
    </source>
</evidence>
<name>M1BE89_SOLTU</name>
<accession>M1BE89</accession>
<feature type="domain" description="AIPP2-like SPOC-like" evidence="6">
    <location>
        <begin position="211"/>
        <end position="295"/>
    </location>
</feature>
<dbReference type="GO" id="GO:0140566">
    <property type="term" value="F:histone reader activity"/>
    <property type="evidence" value="ECO:0007669"/>
    <property type="project" value="InterPro"/>
</dbReference>
<dbReference type="GO" id="GO:0034244">
    <property type="term" value="P:negative regulation of transcription elongation by RNA polymerase II"/>
    <property type="evidence" value="ECO:0007669"/>
    <property type="project" value="InterPro"/>
</dbReference>
<sequence>MATHSPMQKEPNNIHQPNMKKNCEVCGDLGIQEAIITYYRCKNVDVHQYCVVGNWEDAPVNWCCEKCDIRKGVMFSPRGIENENFKRSKLHASTKICQSIVQPKKHSKFPRRQHINWEKEVHTGKMRYLPVEEALNLSAGQTTARAGGPWFTTATPPRLSQKIWLSVDPRPDLRSVGQVTDRSSCPWIDAPKAQLQSRLTVDQHEPSIDPRGNFDILGALELAPGIFNTCIQAHPPCRVRRKVYEFSGLLPDTLKLELILRGDIWPSLFNNHCPSKKDIGLYFFESERKRMEQRALSLGIILPHETGHRQTDVPKGDATK</sequence>
<dbReference type="PANTHER" id="PTHR33304">
    <property type="match status" value="1"/>
</dbReference>
<keyword evidence="1" id="KW-0479">Metal-binding</keyword>
<dbReference type="EnsemblPlants" id="PGSC0003DMT400043201">
    <property type="protein sequence ID" value="PGSC0003DMT400043201"/>
    <property type="gene ID" value="PGSC0003DMG400016768"/>
</dbReference>
<protein>
    <submittedName>
        <fullName evidence="7">PHD-finger family protein</fullName>
    </submittedName>
</protein>
<reference evidence="8" key="1">
    <citation type="journal article" date="2011" name="Nature">
        <title>Genome sequence and analysis of the tuber crop potato.</title>
        <authorList>
            <consortium name="The Potato Genome Sequencing Consortium"/>
        </authorList>
    </citation>
    <scope>NUCLEOTIDE SEQUENCE [LARGE SCALE GENOMIC DNA]</scope>
    <source>
        <strain evidence="8">cv. DM1-3 516 R44</strain>
    </source>
</reference>
<dbReference type="Proteomes" id="UP000011115">
    <property type="component" value="Unassembled WGS sequence"/>
</dbReference>
<dbReference type="InParanoid" id="M1BE89"/>
<dbReference type="GO" id="GO:0008270">
    <property type="term" value="F:zinc ion binding"/>
    <property type="evidence" value="ECO:0007669"/>
    <property type="project" value="UniProtKB-KW"/>
</dbReference>
<dbReference type="Pfam" id="PF23121">
    <property type="entry name" value="SPOC_AIPP2"/>
    <property type="match status" value="1"/>
</dbReference>
<dbReference type="PaxDb" id="4113-PGSC0003DMT400043201"/>